<dbReference type="InParanoid" id="D7TAT6"/>
<accession>D7TAT6</accession>
<gene>
    <name evidence="1" type="ordered locus">VIT_01s0010g03130</name>
</gene>
<protein>
    <submittedName>
        <fullName evidence="1">Uncharacterized protein</fullName>
    </submittedName>
</protein>
<dbReference type="PaxDb" id="29760-VIT_01s0010g03130.t01"/>
<evidence type="ECO:0000313" key="2">
    <source>
        <dbReference type="Proteomes" id="UP000009183"/>
    </source>
</evidence>
<dbReference type="HOGENOM" id="CLU_3336573_0_0_1"/>
<sequence length="38" mass="4843">MMVFFFRLLLFRDNFILRGIVKFFEKIKFHFFQLLNLL</sequence>
<proteinExistence type="predicted"/>
<name>D7TAT6_VITVI</name>
<keyword evidence="2" id="KW-1185">Reference proteome</keyword>
<reference evidence="2" key="1">
    <citation type="journal article" date="2007" name="Nature">
        <title>The grapevine genome sequence suggests ancestral hexaploidization in major angiosperm phyla.</title>
        <authorList>
            <consortium name="The French-Italian Public Consortium for Grapevine Genome Characterization."/>
            <person name="Jaillon O."/>
            <person name="Aury J.-M."/>
            <person name="Noel B."/>
            <person name="Policriti A."/>
            <person name="Clepet C."/>
            <person name="Casagrande A."/>
            <person name="Choisne N."/>
            <person name="Aubourg S."/>
            <person name="Vitulo N."/>
            <person name="Jubin C."/>
            <person name="Vezzi A."/>
            <person name="Legeai F."/>
            <person name="Hugueney P."/>
            <person name="Dasilva C."/>
            <person name="Horner D."/>
            <person name="Mica E."/>
            <person name="Jublot D."/>
            <person name="Poulain J."/>
            <person name="Bruyere C."/>
            <person name="Billault A."/>
            <person name="Segurens B."/>
            <person name="Gouyvenoux M."/>
            <person name="Ugarte E."/>
            <person name="Cattonaro F."/>
            <person name="Anthouard V."/>
            <person name="Vico V."/>
            <person name="Del Fabbro C."/>
            <person name="Alaux M."/>
            <person name="Di Gaspero G."/>
            <person name="Dumas V."/>
            <person name="Felice N."/>
            <person name="Paillard S."/>
            <person name="Juman I."/>
            <person name="Moroldo M."/>
            <person name="Scalabrin S."/>
            <person name="Canaguier A."/>
            <person name="Le Clainche I."/>
            <person name="Malacrida G."/>
            <person name="Durand E."/>
            <person name="Pesole G."/>
            <person name="Laucou V."/>
            <person name="Chatelet P."/>
            <person name="Merdinoglu D."/>
            <person name="Delledonne M."/>
            <person name="Pezzotti M."/>
            <person name="Lecharny A."/>
            <person name="Scarpelli C."/>
            <person name="Artiguenave F."/>
            <person name="Pe M.E."/>
            <person name="Valle G."/>
            <person name="Morgante M."/>
            <person name="Caboche M."/>
            <person name="Adam-Blondon A.-F."/>
            <person name="Weissenbach J."/>
            <person name="Quetier F."/>
            <person name="Wincker P."/>
        </authorList>
    </citation>
    <scope>NUCLEOTIDE SEQUENCE [LARGE SCALE GENOMIC DNA]</scope>
    <source>
        <strain evidence="2">cv. Pinot noir / PN40024</strain>
    </source>
</reference>
<dbReference type="EMBL" id="FN595754">
    <property type="protein sequence ID" value="CBI27609.3"/>
    <property type="molecule type" value="Genomic_DNA"/>
</dbReference>
<evidence type="ECO:0000313" key="1">
    <source>
        <dbReference type="EMBL" id="CBI27609.3"/>
    </source>
</evidence>
<dbReference type="Proteomes" id="UP000009183">
    <property type="component" value="Chromosome 1"/>
</dbReference>
<organism evidence="1 2">
    <name type="scientific">Vitis vinifera</name>
    <name type="common">Grape</name>
    <dbReference type="NCBI Taxonomy" id="29760"/>
    <lineage>
        <taxon>Eukaryota</taxon>
        <taxon>Viridiplantae</taxon>
        <taxon>Streptophyta</taxon>
        <taxon>Embryophyta</taxon>
        <taxon>Tracheophyta</taxon>
        <taxon>Spermatophyta</taxon>
        <taxon>Magnoliopsida</taxon>
        <taxon>eudicotyledons</taxon>
        <taxon>Gunneridae</taxon>
        <taxon>Pentapetalae</taxon>
        <taxon>rosids</taxon>
        <taxon>Vitales</taxon>
        <taxon>Vitaceae</taxon>
        <taxon>Viteae</taxon>
        <taxon>Vitis</taxon>
    </lineage>
</organism>
<dbReference type="AlphaFoldDB" id="D7TAT6"/>